<reference evidence="1" key="1">
    <citation type="submission" date="2021-03" db="EMBL/GenBank/DDBJ databases">
        <title>Draft genome sequence of rust myrtle Austropuccinia psidii MF-1, a brazilian biotype.</title>
        <authorList>
            <person name="Quecine M.C."/>
            <person name="Pachon D.M.R."/>
            <person name="Bonatelli M.L."/>
            <person name="Correr F.H."/>
            <person name="Franceschini L.M."/>
            <person name="Leite T.F."/>
            <person name="Margarido G.R.A."/>
            <person name="Almeida C.A."/>
            <person name="Ferrarezi J.A."/>
            <person name="Labate C.A."/>
        </authorList>
    </citation>
    <scope>NUCLEOTIDE SEQUENCE</scope>
    <source>
        <strain evidence="1">MF-1</strain>
    </source>
</reference>
<comment type="caution">
    <text evidence="1">The sequence shown here is derived from an EMBL/GenBank/DDBJ whole genome shotgun (WGS) entry which is preliminary data.</text>
</comment>
<dbReference type="OrthoDB" id="2518764at2759"/>
<proteinExistence type="predicted"/>
<organism evidence="1 2">
    <name type="scientific">Austropuccinia psidii MF-1</name>
    <dbReference type="NCBI Taxonomy" id="1389203"/>
    <lineage>
        <taxon>Eukaryota</taxon>
        <taxon>Fungi</taxon>
        <taxon>Dikarya</taxon>
        <taxon>Basidiomycota</taxon>
        <taxon>Pucciniomycotina</taxon>
        <taxon>Pucciniomycetes</taxon>
        <taxon>Pucciniales</taxon>
        <taxon>Sphaerophragmiaceae</taxon>
        <taxon>Austropuccinia</taxon>
    </lineage>
</organism>
<protein>
    <submittedName>
        <fullName evidence="1">Uncharacterized protein</fullName>
    </submittedName>
</protein>
<dbReference type="EMBL" id="AVOT02013533">
    <property type="protein sequence ID" value="MBW0496286.1"/>
    <property type="molecule type" value="Genomic_DNA"/>
</dbReference>
<evidence type="ECO:0000313" key="1">
    <source>
        <dbReference type="EMBL" id="MBW0496286.1"/>
    </source>
</evidence>
<accession>A0A9Q3H9I1</accession>
<keyword evidence="2" id="KW-1185">Reference proteome</keyword>
<name>A0A9Q3H9I1_9BASI</name>
<sequence>MEIPSATLSEVKNIDKLNSTDFFSWKRIVVSALGMRNLESLYENDSLKEDDEKSIKKRRQIAYYFIIEHLDAENYDKFVVDENRNLVTLWSSIKENYASTPAENIATHFSKLFSIKFPSSFTVLSEAISSFCPTLKLHFSLSPQLFYANIIPQVIEFYNLRMLPETCCKVSTAVLHSIKVSIKIPTVEEVFKDVELDIIQQVDTDEEENLALKVASKPKKEAFLKRKA</sequence>
<dbReference type="Proteomes" id="UP000765509">
    <property type="component" value="Unassembled WGS sequence"/>
</dbReference>
<evidence type="ECO:0000313" key="2">
    <source>
        <dbReference type="Proteomes" id="UP000765509"/>
    </source>
</evidence>
<dbReference type="AlphaFoldDB" id="A0A9Q3H9I1"/>
<gene>
    <name evidence="1" type="ORF">O181_036001</name>
</gene>